<evidence type="ECO:0000313" key="6">
    <source>
        <dbReference type="Proteomes" id="UP000178323"/>
    </source>
</evidence>
<dbReference type="GO" id="GO:0008757">
    <property type="term" value="F:S-adenosylmethionine-dependent methyltransferase activity"/>
    <property type="evidence" value="ECO:0007669"/>
    <property type="project" value="InterPro"/>
</dbReference>
<dbReference type="Pfam" id="PF08241">
    <property type="entry name" value="Methyltransf_11"/>
    <property type="match status" value="1"/>
</dbReference>
<protein>
    <recommendedName>
        <fullName evidence="4">Methyltransferase type 11 domain-containing protein</fullName>
    </recommendedName>
</protein>
<organism evidence="5 6">
    <name type="scientific">Candidatus Falkowbacteria bacterium RBG_13_39_14</name>
    <dbReference type="NCBI Taxonomy" id="1797985"/>
    <lineage>
        <taxon>Bacteria</taxon>
        <taxon>Candidatus Falkowiibacteriota</taxon>
    </lineage>
</organism>
<reference evidence="5 6" key="1">
    <citation type="journal article" date="2016" name="Nat. Commun.">
        <title>Thousands of microbial genomes shed light on interconnected biogeochemical processes in an aquifer system.</title>
        <authorList>
            <person name="Anantharaman K."/>
            <person name="Brown C.T."/>
            <person name="Hug L.A."/>
            <person name="Sharon I."/>
            <person name="Castelle C.J."/>
            <person name="Probst A.J."/>
            <person name="Thomas B.C."/>
            <person name="Singh A."/>
            <person name="Wilkins M.J."/>
            <person name="Karaoz U."/>
            <person name="Brodie E.L."/>
            <person name="Williams K.H."/>
            <person name="Hubbard S.S."/>
            <person name="Banfield J.F."/>
        </authorList>
    </citation>
    <scope>NUCLEOTIDE SEQUENCE [LARGE SCALE GENOMIC DNA]</scope>
</reference>
<dbReference type="AlphaFoldDB" id="A0A1F5S1S8"/>
<feature type="domain" description="Methyltransferase type 11" evidence="4">
    <location>
        <begin position="25"/>
        <end position="122"/>
    </location>
</feature>
<keyword evidence="2" id="KW-0489">Methyltransferase</keyword>
<dbReference type="InterPro" id="IPR051052">
    <property type="entry name" value="Diverse_substrate_MTase"/>
</dbReference>
<dbReference type="CDD" id="cd02440">
    <property type="entry name" value="AdoMet_MTases"/>
    <property type="match status" value="1"/>
</dbReference>
<comment type="caution">
    <text evidence="5">The sequence shown here is derived from an EMBL/GenBank/DDBJ whole genome shotgun (WGS) entry which is preliminary data.</text>
</comment>
<evidence type="ECO:0000259" key="4">
    <source>
        <dbReference type="Pfam" id="PF08241"/>
    </source>
</evidence>
<evidence type="ECO:0000256" key="2">
    <source>
        <dbReference type="ARBA" id="ARBA00022603"/>
    </source>
</evidence>
<dbReference type="InterPro" id="IPR013216">
    <property type="entry name" value="Methyltransf_11"/>
</dbReference>
<dbReference type="GO" id="GO:0032259">
    <property type="term" value="P:methylation"/>
    <property type="evidence" value="ECO:0007669"/>
    <property type="project" value="UniProtKB-KW"/>
</dbReference>
<proteinExistence type="inferred from homology"/>
<dbReference type="SUPFAM" id="SSF53335">
    <property type="entry name" value="S-adenosyl-L-methionine-dependent methyltransferases"/>
    <property type="match status" value="1"/>
</dbReference>
<evidence type="ECO:0000256" key="3">
    <source>
        <dbReference type="ARBA" id="ARBA00022679"/>
    </source>
</evidence>
<dbReference type="InterPro" id="IPR029063">
    <property type="entry name" value="SAM-dependent_MTases_sf"/>
</dbReference>
<comment type="similarity">
    <text evidence="1">Belongs to the methyltransferase superfamily.</text>
</comment>
<dbReference type="Proteomes" id="UP000178323">
    <property type="component" value="Unassembled WGS sequence"/>
</dbReference>
<name>A0A1F5S1S8_9BACT</name>
<evidence type="ECO:0000313" key="5">
    <source>
        <dbReference type="EMBL" id="OGF20634.1"/>
    </source>
</evidence>
<dbReference type="EMBL" id="MFFS01000082">
    <property type="protein sequence ID" value="OGF20634.1"/>
    <property type="molecule type" value="Genomic_DNA"/>
</dbReference>
<evidence type="ECO:0000256" key="1">
    <source>
        <dbReference type="ARBA" id="ARBA00008361"/>
    </source>
</evidence>
<dbReference type="STRING" id="1797985.A2Y83_03730"/>
<dbReference type="Gene3D" id="3.40.50.150">
    <property type="entry name" value="Vaccinia Virus protein VP39"/>
    <property type="match status" value="1"/>
</dbReference>
<accession>A0A1F5S1S8</accession>
<keyword evidence="3" id="KW-0808">Transferase</keyword>
<dbReference type="PANTHER" id="PTHR44942:SF4">
    <property type="entry name" value="METHYLTRANSFERASE TYPE 11 DOMAIN-CONTAINING PROTEIN"/>
    <property type="match status" value="1"/>
</dbReference>
<dbReference type="PANTHER" id="PTHR44942">
    <property type="entry name" value="METHYLTRANSF_11 DOMAIN-CONTAINING PROTEIN"/>
    <property type="match status" value="1"/>
</dbReference>
<gene>
    <name evidence="5" type="ORF">A2Y83_03730</name>
</gene>
<sequence length="254" mass="29553">MEEDTDKIECKEILKIGSLKNKTVLDIGSGLGRCTILYASLTKKVIGIDSSDILIKKAKKLLPKKLKQKVIYKVGYAEKLNFEDEVFDTVFFSWSLHHIQMKKQKVALKEAYRVLKRNGQLLVLEPTLEGERIHFTEITHPEIEPAKNAIEILIKLTGKMFELNCQETFSIKYYFDNENEVIKYFKREDNLPVGSEFKVLRLLKNCHRVNNKILISEGAKIWKFQKNTKLNKRQIEKIREKSERYSGSILNSAK</sequence>